<dbReference type="PANTHER" id="PTHR37314:SF4">
    <property type="entry name" value="UPF0700 TRANSMEMBRANE PROTEIN YOAK"/>
    <property type="match status" value="1"/>
</dbReference>
<dbReference type="RefSeq" id="WP_161720495.1">
    <property type="nucleotide sequence ID" value="NZ_JAAAPO010000007.1"/>
</dbReference>
<feature type="transmembrane region" description="Helical" evidence="1">
    <location>
        <begin position="88"/>
        <end position="111"/>
    </location>
</feature>
<comment type="caution">
    <text evidence="2">The sequence shown here is derived from an EMBL/GenBank/DDBJ whole genome shotgun (WGS) entry which is preliminary data.</text>
</comment>
<feature type="transmembrane region" description="Helical" evidence="1">
    <location>
        <begin position="12"/>
        <end position="35"/>
    </location>
</feature>
<keyword evidence="1" id="KW-0812">Transmembrane</keyword>
<dbReference type="InterPro" id="IPR010699">
    <property type="entry name" value="DUF1275"/>
</dbReference>
<feature type="transmembrane region" description="Helical" evidence="1">
    <location>
        <begin position="164"/>
        <end position="186"/>
    </location>
</feature>
<protein>
    <submittedName>
        <fullName evidence="2">DUF1275 domain-containing protein</fullName>
    </submittedName>
</protein>
<evidence type="ECO:0000313" key="2">
    <source>
        <dbReference type="EMBL" id="NBC37948.1"/>
    </source>
</evidence>
<gene>
    <name evidence="2" type="ORF">GTZ99_15440</name>
</gene>
<sequence>MHQMDGKRQAMAVALAALAGFVDASGFIANGGYFLSFMSGNTTRLAVDLARAPGMALVPLGLIAGFVGGVALGALVSGWAGARRKAAVLGLVTGLLLTGALAEMAQIRAVAQGAMVLAMGAMNATFLRDGRVGVGVTYMTGALVRIGLGLAQRLRGERDPGAGAALRLWAGLAVGGITGAACWMWLGMVTLWLAAGWAGLMAIIAHRWIAPDRTPIA</sequence>
<dbReference type="EMBL" id="JAAAPO010000007">
    <property type="protein sequence ID" value="NBC37948.1"/>
    <property type="molecule type" value="Genomic_DNA"/>
</dbReference>
<organism evidence="2 3">
    <name type="scientific">Novosphingobium ovatum</name>
    <dbReference type="NCBI Taxonomy" id="1908523"/>
    <lineage>
        <taxon>Bacteria</taxon>
        <taxon>Pseudomonadati</taxon>
        <taxon>Pseudomonadota</taxon>
        <taxon>Alphaproteobacteria</taxon>
        <taxon>Sphingomonadales</taxon>
        <taxon>Sphingomonadaceae</taxon>
        <taxon>Novosphingobium</taxon>
    </lineage>
</organism>
<evidence type="ECO:0000256" key="1">
    <source>
        <dbReference type="SAM" id="Phobius"/>
    </source>
</evidence>
<keyword evidence="1" id="KW-1133">Transmembrane helix</keyword>
<proteinExistence type="predicted"/>
<dbReference type="PANTHER" id="PTHR37314">
    <property type="entry name" value="SLR0142 PROTEIN"/>
    <property type="match status" value="1"/>
</dbReference>
<keyword evidence="1" id="KW-0472">Membrane</keyword>
<feature type="transmembrane region" description="Helical" evidence="1">
    <location>
        <begin position="55"/>
        <end position="76"/>
    </location>
</feature>
<evidence type="ECO:0000313" key="3">
    <source>
        <dbReference type="Proteomes" id="UP000753724"/>
    </source>
</evidence>
<dbReference type="Pfam" id="PF06912">
    <property type="entry name" value="DUF1275"/>
    <property type="match status" value="1"/>
</dbReference>
<reference evidence="3" key="1">
    <citation type="submission" date="2020-01" db="EMBL/GenBank/DDBJ databases">
        <title>Sphingomonas sp. strain CSW-10.</title>
        <authorList>
            <person name="Chen W.-M."/>
        </authorList>
    </citation>
    <scope>NUCLEOTIDE SEQUENCE [LARGE SCALE GENOMIC DNA]</scope>
    <source>
        <strain evidence="3">FSY-8</strain>
    </source>
</reference>
<accession>A0ABW9XHD7</accession>
<name>A0ABW9XHD7_9SPHN</name>
<keyword evidence="3" id="KW-1185">Reference proteome</keyword>
<dbReference type="Proteomes" id="UP000753724">
    <property type="component" value="Unassembled WGS sequence"/>
</dbReference>
<feature type="transmembrane region" description="Helical" evidence="1">
    <location>
        <begin position="131"/>
        <end position="152"/>
    </location>
</feature>
<feature type="transmembrane region" description="Helical" evidence="1">
    <location>
        <begin position="192"/>
        <end position="210"/>
    </location>
</feature>